<gene>
    <name evidence="1" type="ORF">ERS008198_00099</name>
</gene>
<reference evidence="1 2" key="1">
    <citation type="submission" date="2015-03" db="EMBL/GenBank/DDBJ databases">
        <authorList>
            <consortium name="Pathogen Informatics"/>
        </authorList>
    </citation>
    <scope>NUCLEOTIDE SEQUENCE [LARGE SCALE GENOMIC DNA]</scope>
    <source>
        <strain evidence="1 2">A1104</strain>
    </source>
</reference>
<dbReference type="EMBL" id="CQPA01000001">
    <property type="protein sequence ID" value="CNT55187.1"/>
    <property type="molecule type" value="Genomic_DNA"/>
</dbReference>
<proteinExistence type="predicted"/>
<protein>
    <submittedName>
        <fullName evidence="1">Uncharacterized protein</fullName>
    </submittedName>
</protein>
<evidence type="ECO:0000313" key="1">
    <source>
        <dbReference type="EMBL" id="CNT55187.1"/>
    </source>
</evidence>
<dbReference type="Proteomes" id="UP000041314">
    <property type="component" value="Unassembled WGS sequence"/>
</dbReference>
<organism evidence="1 2">
    <name type="scientific">Salmonella enterica subsp. enterica serovar Bovismorbificans</name>
    <dbReference type="NCBI Taxonomy" id="58097"/>
    <lineage>
        <taxon>Bacteria</taxon>
        <taxon>Pseudomonadati</taxon>
        <taxon>Pseudomonadota</taxon>
        <taxon>Gammaproteobacteria</taxon>
        <taxon>Enterobacterales</taxon>
        <taxon>Enterobacteriaceae</taxon>
        <taxon>Salmonella</taxon>
    </lineage>
</organism>
<dbReference type="AlphaFoldDB" id="A0A655BL88"/>
<accession>A0A655BL88</accession>
<name>A0A655BL88_SALET</name>
<evidence type="ECO:0000313" key="2">
    <source>
        <dbReference type="Proteomes" id="UP000041314"/>
    </source>
</evidence>
<sequence>MAIFDDNAWVISASSGQACPSSSRISRRKKGFSLGNASSTTCSAVRYRSNSGVSGSPCILSREFAHAIAFRL</sequence>